<dbReference type="OrthoDB" id="5515620at2"/>
<feature type="region of interest" description="Disordered" evidence="1">
    <location>
        <begin position="162"/>
        <end position="190"/>
    </location>
</feature>
<reference evidence="3" key="1">
    <citation type="submission" date="2018-09" db="EMBL/GenBank/DDBJ databases">
        <authorList>
            <person name="Livingstone P.G."/>
            <person name="Whitworth D.E."/>
        </authorList>
    </citation>
    <scope>NUCLEOTIDE SEQUENCE [LARGE SCALE GENOMIC DNA]</scope>
    <source>
        <strain evidence="3">CA054A</strain>
    </source>
</reference>
<dbReference type="EMBL" id="RAVZ01000038">
    <property type="protein sequence ID" value="RKG91850.1"/>
    <property type="molecule type" value="Genomic_DNA"/>
</dbReference>
<dbReference type="PROSITE" id="PS51257">
    <property type="entry name" value="PROKAR_LIPOPROTEIN"/>
    <property type="match status" value="1"/>
</dbReference>
<feature type="region of interest" description="Disordered" evidence="1">
    <location>
        <begin position="83"/>
        <end position="133"/>
    </location>
</feature>
<evidence type="ECO:0000313" key="2">
    <source>
        <dbReference type="EMBL" id="RKG91850.1"/>
    </source>
</evidence>
<feature type="compositionally biased region" description="Pro residues" evidence="1">
    <location>
        <begin position="115"/>
        <end position="124"/>
    </location>
</feature>
<gene>
    <name evidence="2" type="ORF">D7V88_08445</name>
</gene>
<name>A0A3A8JJ21_9BACT</name>
<sequence>MSPRHLMPWLLLVGLFTACASSFPEERPARPPPPRVLFQSPLALLLEHQQELMLTTDQLIQVGQRDEALDVTNRPLREQLRQVWHPDPLPGDGPPQGARMPGGNSPVGLGGRPQYRPPARPPTPLSEEDLKREQALLQAMEENEMAAYRDVEALLDDTQKEKARGLVSKHREERLRARESLKGPETKPAP</sequence>
<keyword evidence="3" id="KW-1185">Reference proteome</keyword>
<dbReference type="AlphaFoldDB" id="A0A3A8JJ21"/>
<dbReference type="RefSeq" id="WP_120540093.1">
    <property type="nucleotide sequence ID" value="NZ_RAVZ01000038.1"/>
</dbReference>
<proteinExistence type="predicted"/>
<comment type="caution">
    <text evidence="2">The sequence shown here is derived from an EMBL/GenBank/DDBJ whole genome shotgun (WGS) entry which is preliminary data.</text>
</comment>
<accession>A0A3A8JJ21</accession>
<evidence type="ECO:0000256" key="1">
    <source>
        <dbReference type="SAM" id="MobiDB-lite"/>
    </source>
</evidence>
<evidence type="ECO:0000313" key="3">
    <source>
        <dbReference type="Proteomes" id="UP000268094"/>
    </source>
</evidence>
<organism evidence="2 3">
    <name type="scientific">Corallococcus terminator</name>
    <dbReference type="NCBI Taxonomy" id="2316733"/>
    <lineage>
        <taxon>Bacteria</taxon>
        <taxon>Pseudomonadati</taxon>
        <taxon>Myxococcota</taxon>
        <taxon>Myxococcia</taxon>
        <taxon>Myxococcales</taxon>
        <taxon>Cystobacterineae</taxon>
        <taxon>Myxococcaceae</taxon>
        <taxon>Corallococcus</taxon>
    </lineage>
</organism>
<dbReference type="Proteomes" id="UP000268094">
    <property type="component" value="Unassembled WGS sequence"/>
</dbReference>
<protein>
    <submittedName>
        <fullName evidence="2">Uncharacterized protein</fullName>
    </submittedName>
</protein>